<dbReference type="GO" id="GO:0000455">
    <property type="term" value="P:enzyme-directed rRNA pseudouridine synthesis"/>
    <property type="evidence" value="ECO:0007669"/>
    <property type="project" value="TreeGrafter"/>
</dbReference>
<dbReference type="InterPro" id="IPR006225">
    <property type="entry name" value="PsdUridine_synth_RluC/D"/>
</dbReference>
<evidence type="ECO:0000313" key="6">
    <source>
        <dbReference type="EMBL" id="KRN89071.1"/>
    </source>
</evidence>
<comment type="caution">
    <text evidence="6">The sequence shown here is derived from an EMBL/GenBank/DDBJ whole genome shotgun (WGS) entry which is preliminary data.</text>
</comment>
<keyword evidence="4" id="KW-0413">Isomerase</keyword>
<evidence type="ECO:0000256" key="2">
    <source>
        <dbReference type="ARBA" id="ARBA00010876"/>
    </source>
</evidence>
<feature type="active site" evidence="3">
    <location>
        <position position="134"/>
    </location>
</feature>
<evidence type="ECO:0000313" key="7">
    <source>
        <dbReference type="Proteomes" id="UP000051500"/>
    </source>
</evidence>
<dbReference type="PANTHER" id="PTHR21600:SF35">
    <property type="entry name" value="PSEUDOURIDINE SYNTHASE"/>
    <property type="match status" value="1"/>
</dbReference>
<dbReference type="InterPro" id="IPR020103">
    <property type="entry name" value="PsdUridine_synth_cat_dom_sf"/>
</dbReference>
<dbReference type="PANTHER" id="PTHR21600">
    <property type="entry name" value="MITOCHONDRIAL RNA PSEUDOURIDINE SYNTHASE"/>
    <property type="match status" value="1"/>
</dbReference>
<dbReference type="GO" id="GO:0003723">
    <property type="term" value="F:RNA binding"/>
    <property type="evidence" value="ECO:0007669"/>
    <property type="project" value="InterPro"/>
</dbReference>
<dbReference type="Pfam" id="PF00849">
    <property type="entry name" value="PseudoU_synth_2"/>
    <property type="match status" value="1"/>
</dbReference>
<dbReference type="AlphaFoldDB" id="A0A0R2KI80"/>
<dbReference type="InterPro" id="IPR006145">
    <property type="entry name" value="PsdUridine_synth_RsuA/RluA"/>
</dbReference>
<dbReference type="NCBIfam" id="TIGR00005">
    <property type="entry name" value="rluA_subfam"/>
    <property type="match status" value="1"/>
</dbReference>
<dbReference type="OrthoDB" id="9807829at2"/>
<evidence type="ECO:0000259" key="5">
    <source>
        <dbReference type="Pfam" id="PF00849"/>
    </source>
</evidence>
<name>A0A0R2KI80_9LACO</name>
<dbReference type="PATRIC" id="fig|1122146.4.peg.1079"/>
<protein>
    <recommendedName>
        <fullName evidence="4">Pseudouridine synthase</fullName>
        <ecNumber evidence="4">5.4.99.-</ecNumber>
    </recommendedName>
</protein>
<dbReference type="EC" id="5.4.99.-" evidence="4"/>
<dbReference type="eggNOG" id="COG0564">
    <property type="taxonomic scope" value="Bacteria"/>
</dbReference>
<dbReference type="InterPro" id="IPR050188">
    <property type="entry name" value="RluA_PseudoU_synthase"/>
</dbReference>
<proteinExistence type="inferred from homology"/>
<dbReference type="GO" id="GO:0140098">
    <property type="term" value="F:catalytic activity, acting on RNA"/>
    <property type="evidence" value="ECO:0007669"/>
    <property type="project" value="UniProtKB-ARBA"/>
</dbReference>
<comment type="catalytic activity">
    <reaction evidence="1 4">
        <text>a uridine in RNA = a pseudouridine in RNA</text>
        <dbReference type="Rhea" id="RHEA:48348"/>
        <dbReference type="Rhea" id="RHEA-COMP:12068"/>
        <dbReference type="Rhea" id="RHEA-COMP:12069"/>
        <dbReference type="ChEBI" id="CHEBI:65314"/>
        <dbReference type="ChEBI" id="CHEBI:65315"/>
    </reaction>
</comment>
<comment type="similarity">
    <text evidence="2 4">Belongs to the pseudouridine synthase RluA family.</text>
</comment>
<reference evidence="6 7" key="1">
    <citation type="journal article" date="2015" name="Genome Announc.">
        <title>Expanding the biotechnology potential of lactobacilli through comparative genomics of 213 strains and associated genera.</title>
        <authorList>
            <person name="Sun Z."/>
            <person name="Harris H.M."/>
            <person name="McCann A."/>
            <person name="Guo C."/>
            <person name="Argimon S."/>
            <person name="Zhang W."/>
            <person name="Yang X."/>
            <person name="Jeffery I.B."/>
            <person name="Cooney J.C."/>
            <person name="Kagawa T.F."/>
            <person name="Liu W."/>
            <person name="Song Y."/>
            <person name="Salvetti E."/>
            <person name="Wrobel A."/>
            <person name="Rasinkangas P."/>
            <person name="Parkhill J."/>
            <person name="Rea M.C."/>
            <person name="O'Sullivan O."/>
            <person name="Ritari J."/>
            <person name="Douillard F.P."/>
            <person name="Paul Ross R."/>
            <person name="Yang R."/>
            <person name="Briner A.E."/>
            <person name="Felis G.E."/>
            <person name="de Vos W.M."/>
            <person name="Barrangou R."/>
            <person name="Klaenhammer T.R."/>
            <person name="Caufield P.W."/>
            <person name="Cui Y."/>
            <person name="Zhang H."/>
            <person name="O'Toole P.W."/>
        </authorList>
    </citation>
    <scope>NUCLEOTIDE SEQUENCE [LARGE SCALE GENOMIC DNA]</scope>
    <source>
        <strain evidence="6 7">DSM 22408</strain>
    </source>
</reference>
<comment type="function">
    <text evidence="4">Responsible for synthesis of pseudouridine from uracil.</text>
</comment>
<dbReference type="STRING" id="1122146.IV53_GL001044"/>
<evidence type="ECO:0000256" key="4">
    <source>
        <dbReference type="RuleBase" id="RU362028"/>
    </source>
</evidence>
<dbReference type="Gene3D" id="3.30.2350.10">
    <property type="entry name" value="Pseudouridine synthase"/>
    <property type="match status" value="1"/>
</dbReference>
<keyword evidence="7" id="KW-1185">Reference proteome</keyword>
<sequence length="295" mass="33831">MEFKWKYEQATPMKLRNFLKAQGLSRRLLAKIRHSGGEISVAGKSGRVVDKVYPGDIVVLRTPPEETKNQLVKSFVPIEVLYEDRDYLIVNKPAHLASIPAALHPDDSLINRILGYYHVRGYRGIIPHIMTRLDRDTSGVVLLAKHGYAQAVLEQNQNQYPIQKEYYALLSGNLKIKKALINLPIGRDENSLFKRKVTTQGKNAQTELKVKQNYAKVTLCKIKLHTGRTHQIRVHCAYLGHPLVSDEMYQGKQMAPLERQGLHCYQIKFYHPFKKEMIQIKSPLPTDIQVIINKK</sequence>
<feature type="domain" description="Pseudouridine synthase RsuA/RluA-like" evidence="5">
    <location>
        <begin position="86"/>
        <end position="237"/>
    </location>
</feature>
<dbReference type="SUPFAM" id="SSF55120">
    <property type="entry name" value="Pseudouridine synthase"/>
    <property type="match status" value="1"/>
</dbReference>
<organism evidence="6 7">
    <name type="scientific">Ligilactobacillus ceti DSM 22408</name>
    <dbReference type="NCBI Taxonomy" id="1122146"/>
    <lineage>
        <taxon>Bacteria</taxon>
        <taxon>Bacillati</taxon>
        <taxon>Bacillota</taxon>
        <taxon>Bacilli</taxon>
        <taxon>Lactobacillales</taxon>
        <taxon>Lactobacillaceae</taxon>
        <taxon>Ligilactobacillus</taxon>
    </lineage>
</organism>
<evidence type="ECO:0000256" key="3">
    <source>
        <dbReference type="PIRSR" id="PIRSR606225-1"/>
    </source>
</evidence>
<dbReference type="GO" id="GO:0009982">
    <property type="term" value="F:pseudouridine synthase activity"/>
    <property type="evidence" value="ECO:0007669"/>
    <property type="project" value="InterPro"/>
</dbReference>
<dbReference type="CDD" id="cd02869">
    <property type="entry name" value="PseudoU_synth_RluA_like"/>
    <property type="match status" value="1"/>
</dbReference>
<gene>
    <name evidence="6" type="ORF">IV53_GL001044</name>
</gene>
<dbReference type="RefSeq" id="WP_027107471.1">
    <property type="nucleotide sequence ID" value="NZ_JQBZ01000025.1"/>
</dbReference>
<evidence type="ECO:0000256" key="1">
    <source>
        <dbReference type="ARBA" id="ARBA00000073"/>
    </source>
</evidence>
<dbReference type="EMBL" id="JQBZ01000025">
    <property type="protein sequence ID" value="KRN89071.1"/>
    <property type="molecule type" value="Genomic_DNA"/>
</dbReference>
<dbReference type="Proteomes" id="UP000051500">
    <property type="component" value="Unassembled WGS sequence"/>
</dbReference>
<accession>A0A0R2KI80</accession>